<dbReference type="EMBL" id="JAEFBK010000012">
    <property type="protein sequence ID" value="KAG7540478.1"/>
    <property type="molecule type" value="Genomic_DNA"/>
</dbReference>
<organism evidence="1 2">
    <name type="scientific">Arabidopsis thaliana x Arabidopsis arenosa</name>
    <dbReference type="NCBI Taxonomy" id="1240361"/>
    <lineage>
        <taxon>Eukaryota</taxon>
        <taxon>Viridiplantae</taxon>
        <taxon>Streptophyta</taxon>
        <taxon>Embryophyta</taxon>
        <taxon>Tracheophyta</taxon>
        <taxon>Spermatophyta</taxon>
        <taxon>Magnoliopsida</taxon>
        <taxon>eudicotyledons</taxon>
        <taxon>Gunneridae</taxon>
        <taxon>Pentapetalae</taxon>
        <taxon>rosids</taxon>
        <taxon>malvids</taxon>
        <taxon>Brassicales</taxon>
        <taxon>Brassicaceae</taxon>
        <taxon>Camelineae</taxon>
        <taxon>Arabidopsis</taxon>
    </lineage>
</organism>
<proteinExistence type="predicted"/>
<accession>A0A8T1Y5A4</accession>
<protein>
    <submittedName>
        <fullName evidence="1">Uncharacterized protein</fullName>
    </submittedName>
</protein>
<gene>
    <name evidence="1" type="ORF">ISN45_Aa07g006770</name>
</gene>
<dbReference type="AlphaFoldDB" id="A0A8T1Y5A4"/>
<evidence type="ECO:0000313" key="1">
    <source>
        <dbReference type="EMBL" id="KAG7540478.1"/>
    </source>
</evidence>
<evidence type="ECO:0000313" key="2">
    <source>
        <dbReference type="Proteomes" id="UP000694240"/>
    </source>
</evidence>
<comment type="caution">
    <text evidence="1">The sequence shown here is derived from an EMBL/GenBank/DDBJ whole genome shotgun (WGS) entry which is preliminary data.</text>
</comment>
<reference evidence="1 2" key="1">
    <citation type="submission" date="2020-12" db="EMBL/GenBank/DDBJ databases">
        <title>Concerted genomic and epigenomic changes stabilize Arabidopsis allopolyploids.</title>
        <authorList>
            <person name="Chen Z."/>
        </authorList>
    </citation>
    <scope>NUCLEOTIDE SEQUENCE [LARGE SCALE GENOMIC DNA]</scope>
    <source>
        <strain evidence="1">Allo738</strain>
        <tissue evidence="1">Leaf</tissue>
    </source>
</reference>
<keyword evidence="2" id="KW-1185">Reference proteome</keyword>
<name>A0A8T1Y5A4_9BRAS</name>
<sequence length="67" mass="7476">MVLTAVDSVSVATPRKSVSLSTVKRPMVFMRSNHLVGFFKLSSFKIVMDLINVELFELLNLLASSLF</sequence>
<dbReference type="Proteomes" id="UP000694240">
    <property type="component" value="Chromosome 12"/>
</dbReference>